<dbReference type="Proteomes" id="UP001212821">
    <property type="component" value="Plasmid punmamed2"/>
</dbReference>
<keyword evidence="1" id="KW-1133">Transmembrane helix</keyword>
<evidence type="ECO:0000256" key="1">
    <source>
        <dbReference type="SAM" id="Phobius"/>
    </source>
</evidence>
<dbReference type="RefSeq" id="WP_270151741.1">
    <property type="nucleotide sequence ID" value="NZ_CP115451.1"/>
</dbReference>
<geneLocation type="plasmid" evidence="2 3">
    <name>punmamed2</name>
</geneLocation>
<feature type="transmembrane region" description="Helical" evidence="1">
    <location>
        <begin position="77"/>
        <end position="95"/>
    </location>
</feature>
<evidence type="ECO:0000313" key="2">
    <source>
        <dbReference type="EMBL" id="WBP92058.1"/>
    </source>
</evidence>
<evidence type="ECO:0000313" key="3">
    <source>
        <dbReference type="Proteomes" id="UP001212821"/>
    </source>
</evidence>
<accession>A0ABY7QGY2</accession>
<dbReference type="EMBL" id="CP115451">
    <property type="protein sequence ID" value="WBP92058.1"/>
    <property type="molecule type" value="Genomic_DNA"/>
</dbReference>
<organism evidence="2 3">
    <name type="scientific">Kitasatospora cathayae</name>
    <dbReference type="NCBI Taxonomy" id="3004092"/>
    <lineage>
        <taxon>Bacteria</taxon>
        <taxon>Bacillati</taxon>
        <taxon>Actinomycetota</taxon>
        <taxon>Actinomycetes</taxon>
        <taxon>Kitasatosporales</taxon>
        <taxon>Streptomycetaceae</taxon>
        <taxon>Kitasatospora</taxon>
    </lineage>
</organism>
<keyword evidence="1" id="KW-0812">Transmembrane</keyword>
<keyword evidence="1" id="KW-0472">Membrane</keyword>
<keyword evidence="3" id="KW-1185">Reference proteome</keyword>
<name>A0ABY7QGY2_9ACTN</name>
<protein>
    <recommendedName>
        <fullName evidence="4">DUF2637 domain-containing protein</fullName>
    </recommendedName>
</protein>
<proteinExistence type="predicted"/>
<keyword evidence="2" id="KW-0614">Plasmid</keyword>
<gene>
    <name evidence="2" type="ORF">O1G21_40455</name>
</gene>
<reference evidence="2 3" key="1">
    <citation type="submission" date="2022-12" db="EMBL/GenBank/DDBJ databases">
        <title>HUAS 3-15.</title>
        <authorList>
            <person name="Mo P."/>
        </authorList>
    </citation>
    <scope>NUCLEOTIDE SEQUENCE [LARGE SCALE GENOMIC DNA]</scope>
    <source>
        <strain evidence="2 3">HUAS 3-15</strain>
        <plasmid evidence="2 3">punmamed2</plasmid>
    </source>
</reference>
<evidence type="ECO:0008006" key="4">
    <source>
        <dbReference type="Google" id="ProtNLM"/>
    </source>
</evidence>
<sequence>MAVLTVPIGLACTGYAFWAHGHYVGGLFCVPTPAIPVSARVAAWAGPAIGILAALFLSVLLWAAVRDKNTTARPLKLLLMIIALIIDLLLIAPEVSNLHLVLPDFKPHKVTASFCKEGHDYQDPRSP</sequence>
<feature type="transmembrane region" description="Helical" evidence="1">
    <location>
        <begin position="45"/>
        <end position="65"/>
    </location>
</feature>